<evidence type="ECO:0000256" key="4">
    <source>
        <dbReference type="ARBA" id="ARBA00023242"/>
    </source>
</evidence>
<evidence type="ECO:0000313" key="7">
    <source>
        <dbReference type="EMBL" id="KAK5086151.1"/>
    </source>
</evidence>
<dbReference type="SMART" id="SM00066">
    <property type="entry name" value="GAL4"/>
    <property type="match status" value="1"/>
</dbReference>
<accession>A0ABR0K470</accession>
<dbReference type="CDD" id="cd00067">
    <property type="entry name" value="GAL4"/>
    <property type="match status" value="1"/>
</dbReference>
<comment type="caution">
    <text evidence="7">The sequence shown here is derived from an EMBL/GenBank/DDBJ whole genome shotgun (WGS) entry which is preliminary data.</text>
</comment>
<evidence type="ECO:0000313" key="8">
    <source>
        <dbReference type="Proteomes" id="UP001345013"/>
    </source>
</evidence>
<dbReference type="Gene3D" id="4.10.240.10">
    <property type="entry name" value="Zn(2)-C6 fungal-type DNA-binding domain"/>
    <property type="match status" value="1"/>
</dbReference>
<keyword evidence="2" id="KW-0238">DNA-binding</keyword>
<evidence type="ECO:0000259" key="6">
    <source>
        <dbReference type="PROSITE" id="PS50048"/>
    </source>
</evidence>
<feature type="domain" description="Zn(2)-C6 fungal-type" evidence="6">
    <location>
        <begin position="8"/>
        <end position="38"/>
    </location>
</feature>
<reference evidence="7 8" key="1">
    <citation type="submission" date="2023-08" db="EMBL/GenBank/DDBJ databases">
        <title>Black Yeasts Isolated from many extreme environments.</title>
        <authorList>
            <person name="Coleine C."/>
            <person name="Stajich J.E."/>
            <person name="Selbmann L."/>
        </authorList>
    </citation>
    <scope>NUCLEOTIDE SEQUENCE [LARGE SCALE GENOMIC DNA]</scope>
    <source>
        <strain evidence="7 8">CCFEE 5885</strain>
    </source>
</reference>
<dbReference type="Pfam" id="PF00172">
    <property type="entry name" value="Zn_clus"/>
    <property type="match status" value="1"/>
</dbReference>
<evidence type="ECO:0000256" key="3">
    <source>
        <dbReference type="ARBA" id="ARBA00023163"/>
    </source>
</evidence>
<dbReference type="Proteomes" id="UP001345013">
    <property type="component" value="Unassembled WGS sequence"/>
</dbReference>
<gene>
    <name evidence="7" type="ORF">LTR24_007004</name>
</gene>
<keyword evidence="4" id="KW-0539">Nucleus</keyword>
<evidence type="ECO:0000256" key="2">
    <source>
        <dbReference type="ARBA" id="ARBA00023125"/>
    </source>
</evidence>
<dbReference type="PROSITE" id="PS00463">
    <property type="entry name" value="ZN2_CY6_FUNGAL_1"/>
    <property type="match status" value="1"/>
</dbReference>
<protein>
    <recommendedName>
        <fullName evidence="6">Zn(2)-C6 fungal-type domain-containing protein</fullName>
    </recommendedName>
</protein>
<evidence type="ECO:0000256" key="1">
    <source>
        <dbReference type="ARBA" id="ARBA00023015"/>
    </source>
</evidence>
<dbReference type="EMBL" id="JAVRRG010000099">
    <property type="protein sequence ID" value="KAK5086151.1"/>
    <property type="molecule type" value="Genomic_DNA"/>
</dbReference>
<proteinExistence type="predicted"/>
<keyword evidence="8" id="KW-1185">Reference proteome</keyword>
<dbReference type="InterPro" id="IPR001138">
    <property type="entry name" value="Zn2Cys6_DnaBD"/>
</dbReference>
<dbReference type="PROSITE" id="PS50048">
    <property type="entry name" value="ZN2_CY6_FUNGAL_2"/>
    <property type="match status" value="1"/>
</dbReference>
<keyword evidence="1" id="KW-0805">Transcription regulation</keyword>
<organism evidence="7 8">
    <name type="scientific">Lithohypha guttulata</name>
    <dbReference type="NCBI Taxonomy" id="1690604"/>
    <lineage>
        <taxon>Eukaryota</taxon>
        <taxon>Fungi</taxon>
        <taxon>Dikarya</taxon>
        <taxon>Ascomycota</taxon>
        <taxon>Pezizomycotina</taxon>
        <taxon>Eurotiomycetes</taxon>
        <taxon>Chaetothyriomycetidae</taxon>
        <taxon>Chaetothyriales</taxon>
        <taxon>Trichomeriaceae</taxon>
        <taxon>Lithohypha</taxon>
    </lineage>
</organism>
<dbReference type="SUPFAM" id="SSF57701">
    <property type="entry name" value="Zn2/Cys6 DNA-binding domain"/>
    <property type="match status" value="1"/>
</dbReference>
<evidence type="ECO:0000256" key="5">
    <source>
        <dbReference type="SAM" id="MobiDB-lite"/>
    </source>
</evidence>
<dbReference type="InterPro" id="IPR036864">
    <property type="entry name" value="Zn2-C6_fun-type_DNA-bd_sf"/>
</dbReference>
<feature type="region of interest" description="Disordered" evidence="5">
    <location>
        <begin position="47"/>
        <end position="69"/>
    </location>
</feature>
<keyword evidence="3" id="KW-0804">Transcription</keyword>
<feature type="compositionally biased region" description="Polar residues" evidence="5">
    <location>
        <begin position="52"/>
        <end position="64"/>
    </location>
</feature>
<name>A0ABR0K470_9EURO</name>
<sequence>MPPTLRKACRACTKSKRRCIPQLPACERCAKKRIPCIYDLEPVVQSQPSPQYQDNDQSNGSTPQPIGGGQLNIVYSDVETAREASIAALASGEGMGSAAARPMLMTDGDSAHWLIAFFTQVARDGLDGKSSPFIHDCSFRQRDPAADFQEGSAIVDEAKKERWYLQRRLEDVHNLTNQALNRLLLEKPSSKKDLEVERLIVHMFSATHSLWGSAPKQLDDKFGPWEAWIVGESIRRSMFAGILIRGLWHVAAYGHVYYEPFYESLPFDSRVDLWEATNAEEWAKAIRKHGGQHTKLKSYHEFITTTGTKLNPEADGAFQRMLFVCYHGANGIRTIEELDERPKR</sequence>